<dbReference type="Pfam" id="PF00018">
    <property type="entry name" value="SH3_1"/>
    <property type="match status" value="1"/>
</dbReference>
<feature type="compositionally biased region" description="Polar residues" evidence="3">
    <location>
        <begin position="260"/>
        <end position="269"/>
    </location>
</feature>
<dbReference type="Pfam" id="PF00625">
    <property type="entry name" value="Guanylate_kin"/>
    <property type="match status" value="1"/>
</dbReference>
<keyword evidence="5" id="KW-1185">Reference proteome</keyword>
<dbReference type="Gene3D" id="2.30.30.40">
    <property type="entry name" value="SH3 Domains"/>
    <property type="match status" value="1"/>
</dbReference>
<feature type="region of interest" description="Disordered" evidence="3">
    <location>
        <begin position="1"/>
        <end position="25"/>
    </location>
</feature>
<feature type="compositionally biased region" description="Low complexity" evidence="3">
    <location>
        <begin position="270"/>
        <end position="281"/>
    </location>
</feature>
<dbReference type="InterPro" id="IPR008145">
    <property type="entry name" value="GK/Ca_channel_bsu"/>
</dbReference>
<dbReference type="SMART" id="SM00072">
    <property type="entry name" value="GuKc"/>
    <property type="match status" value="1"/>
</dbReference>
<dbReference type="Gene3D" id="3.40.50.300">
    <property type="entry name" value="P-loop containing nucleotide triphosphate hydrolases"/>
    <property type="match status" value="1"/>
</dbReference>
<dbReference type="CDD" id="cd11861">
    <property type="entry name" value="SH3_DLG-like"/>
    <property type="match status" value="1"/>
</dbReference>
<dbReference type="SUPFAM" id="SSF52540">
    <property type="entry name" value="P-loop containing nucleoside triphosphate hydrolases"/>
    <property type="match status" value="1"/>
</dbReference>
<dbReference type="AlphaFoldDB" id="A0AA85J9R9"/>
<dbReference type="PROSITE" id="PS00856">
    <property type="entry name" value="GUANYLATE_KINASE_1"/>
    <property type="match status" value="1"/>
</dbReference>
<dbReference type="InterPro" id="IPR020590">
    <property type="entry name" value="Guanylate_kinase_CS"/>
</dbReference>
<feature type="region of interest" description="Disordered" evidence="3">
    <location>
        <begin position="144"/>
        <end position="166"/>
    </location>
</feature>
<dbReference type="WBParaSite" id="TREG1_21640.2">
    <property type="protein sequence ID" value="TREG1_21640.2"/>
    <property type="gene ID" value="TREG1_21640"/>
</dbReference>
<reference evidence="5" key="1">
    <citation type="submission" date="2022-06" db="EMBL/GenBank/DDBJ databases">
        <authorList>
            <person name="Berger JAMES D."/>
            <person name="Berger JAMES D."/>
        </authorList>
    </citation>
    <scope>NUCLEOTIDE SEQUENCE [LARGE SCALE GENOMIC DNA]</scope>
</reference>
<dbReference type="InterPro" id="IPR036028">
    <property type="entry name" value="SH3-like_dom_sf"/>
</dbReference>
<accession>A0AA85J9R9</accession>
<dbReference type="InterPro" id="IPR008144">
    <property type="entry name" value="Guanylate_kin-like_dom"/>
</dbReference>
<feature type="compositionally biased region" description="Low complexity" evidence="3">
    <location>
        <begin position="242"/>
        <end position="259"/>
    </location>
</feature>
<reference evidence="6" key="2">
    <citation type="submission" date="2023-11" db="UniProtKB">
        <authorList>
            <consortium name="WormBaseParasite"/>
        </authorList>
    </citation>
    <scope>IDENTIFICATION</scope>
</reference>
<protein>
    <recommendedName>
        <fullName evidence="4">Guanylate kinase-like domain-containing protein</fullName>
    </recommendedName>
</protein>
<dbReference type="InterPro" id="IPR050716">
    <property type="entry name" value="MAGUK"/>
</dbReference>
<dbReference type="PANTHER" id="PTHR23122">
    <property type="entry name" value="MEMBRANE-ASSOCIATED GUANYLATE KINASE MAGUK"/>
    <property type="match status" value="1"/>
</dbReference>
<dbReference type="InterPro" id="IPR001452">
    <property type="entry name" value="SH3_domain"/>
</dbReference>
<sequence length="627" mass="69864">MEISYSSSNPIPTSQHNLPSYSNTKYNGVNTITEDTSQNNMKHLSNSSDSFMNNSSLVPSSDCPSIVFHERPSSPRRLITTNKKTMHVRALFDYDPTMDSGLPSRGLPFQHGDILHVVNASDREWWQARRISLASDVENAQPVGSTYSTNKNNSNYNSTSTQMHTPTLTTTTTTTFTGLGIIPSCQRIERRQKTRLKRVNFVGKVTVIGATPYTHSTSSSNPSVVNSTAPLSSPWDISNNISTTVNSNNNNNCNNNNNNGSRITDFSGGSNNSNLLRNNSLDVNARDSSRKMSIGSETSNNDPSKKKRSSSLTRNLFKCFSHRSIKNDSVGGVMTITRTGSLDTVNQNRYPAVRSYDLVVPITISMSRPLILFGPLKDQIFDELLLKDIKYTTCLLHTSRPQRPNERNGIDYYFVTSKSTMEEDIKQGKYIEINRFQDNYYAISLDTIRSTLQSGQICILDVGLDSAKYLDEIGLFPITILLKPKSITHLRVLQRRLTEDQAKRLMESIQHIEDENWRFLSAIMTYESVENLLTSIHKFVQLHSGPVIWVPSTLSVTNPDVQCPTGTSTINHNQIIIGNNNQNISALLPPAPQPVAASSSSVNATVNFKQYNNNSNNIQNPSTRFGV</sequence>
<dbReference type="InterPro" id="IPR027417">
    <property type="entry name" value="P-loop_NTPase"/>
</dbReference>
<feature type="region of interest" description="Disordered" evidence="3">
    <location>
        <begin position="242"/>
        <end position="310"/>
    </location>
</feature>
<evidence type="ECO:0000256" key="3">
    <source>
        <dbReference type="SAM" id="MobiDB-lite"/>
    </source>
</evidence>
<evidence type="ECO:0000313" key="5">
    <source>
        <dbReference type="Proteomes" id="UP000050795"/>
    </source>
</evidence>
<dbReference type="PROSITE" id="PS50052">
    <property type="entry name" value="GUANYLATE_KINASE_2"/>
    <property type="match status" value="1"/>
</dbReference>
<feature type="domain" description="Guanylate kinase-like" evidence="4">
    <location>
        <begin position="367"/>
        <end position="541"/>
    </location>
</feature>
<evidence type="ECO:0000256" key="2">
    <source>
        <dbReference type="ARBA" id="ARBA00022443"/>
    </source>
</evidence>
<evidence type="ECO:0000256" key="1">
    <source>
        <dbReference type="ARBA" id="ARBA00007014"/>
    </source>
</evidence>
<organism evidence="5 6">
    <name type="scientific">Trichobilharzia regenti</name>
    <name type="common">Nasal bird schistosome</name>
    <dbReference type="NCBI Taxonomy" id="157069"/>
    <lineage>
        <taxon>Eukaryota</taxon>
        <taxon>Metazoa</taxon>
        <taxon>Spiralia</taxon>
        <taxon>Lophotrochozoa</taxon>
        <taxon>Platyhelminthes</taxon>
        <taxon>Trematoda</taxon>
        <taxon>Digenea</taxon>
        <taxon>Strigeidida</taxon>
        <taxon>Schistosomatoidea</taxon>
        <taxon>Schistosomatidae</taxon>
        <taxon>Trichobilharzia</taxon>
    </lineage>
</organism>
<dbReference type="SUPFAM" id="SSF50044">
    <property type="entry name" value="SH3-domain"/>
    <property type="match status" value="1"/>
</dbReference>
<evidence type="ECO:0000313" key="6">
    <source>
        <dbReference type="WBParaSite" id="TREG1_21640.2"/>
    </source>
</evidence>
<feature type="compositionally biased region" description="Low complexity" evidence="3">
    <location>
        <begin position="145"/>
        <end position="166"/>
    </location>
</feature>
<comment type="similarity">
    <text evidence="1">Belongs to the MAGUK family.</text>
</comment>
<dbReference type="Proteomes" id="UP000050795">
    <property type="component" value="Unassembled WGS sequence"/>
</dbReference>
<keyword evidence="2" id="KW-0728">SH3 domain</keyword>
<evidence type="ECO:0000259" key="4">
    <source>
        <dbReference type="PROSITE" id="PS50052"/>
    </source>
</evidence>
<proteinExistence type="inferred from homology"/>
<name>A0AA85J9R9_TRIRE</name>